<dbReference type="RefSeq" id="WP_189786662.1">
    <property type="nucleotide sequence ID" value="NZ_BNAT01000035.1"/>
</dbReference>
<comment type="caution">
    <text evidence="2">The sequence shown here is derived from an EMBL/GenBank/DDBJ whole genome shotgun (WGS) entry which is preliminary data.</text>
</comment>
<reference evidence="2" key="1">
    <citation type="journal article" date="2014" name="Int. J. Syst. Evol. Microbiol.">
        <title>Complete genome sequence of Corynebacterium casei LMG S-19264T (=DSM 44701T), isolated from a smear-ripened cheese.</title>
        <authorList>
            <consortium name="US DOE Joint Genome Institute (JGI-PGF)"/>
            <person name="Walter F."/>
            <person name="Albersmeier A."/>
            <person name="Kalinowski J."/>
            <person name="Ruckert C."/>
        </authorList>
    </citation>
    <scope>NUCLEOTIDE SEQUENCE</scope>
    <source>
        <strain evidence="2">CGMCC 4.7403</strain>
    </source>
</reference>
<dbReference type="EMBL" id="BNAT01000035">
    <property type="protein sequence ID" value="GHE50534.1"/>
    <property type="molecule type" value="Genomic_DNA"/>
</dbReference>
<evidence type="ECO:0000313" key="2">
    <source>
        <dbReference type="EMBL" id="GHE50534.1"/>
    </source>
</evidence>
<evidence type="ECO:0000256" key="1">
    <source>
        <dbReference type="SAM" id="MobiDB-lite"/>
    </source>
</evidence>
<proteinExistence type="predicted"/>
<evidence type="ECO:0000313" key="3">
    <source>
        <dbReference type="Proteomes" id="UP000603227"/>
    </source>
</evidence>
<sequence>MAAEQSDGSGEEFVEALVQLHADAPVGELVEWCAEHGIDVSPMTAGALLTGPADRFAEAFGEPPGDRAQPRSLPVPPALRDTTRSVTVLPLPALGADTASPD</sequence>
<dbReference type="AlphaFoldDB" id="A0A918ZFQ6"/>
<gene>
    <name evidence="2" type="ORF">GCM10017771_72420</name>
</gene>
<protein>
    <submittedName>
        <fullName evidence="2">Uncharacterized protein</fullName>
    </submittedName>
</protein>
<name>A0A918ZFQ6_9ACTN</name>
<accession>A0A918ZFQ6</accession>
<dbReference type="SUPFAM" id="SSF89796">
    <property type="entry name" value="CoA-transferase family III (CaiB/BaiF)"/>
    <property type="match status" value="1"/>
</dbReference>
<dbReference type="Proteomes" id="UP000603227">
    <property type="component" value="Unassembled WGS sequence"/>
</dbReference>
<organism evidence="2 3">
    <name type="scientific">Streptomyces capitiformicae</name>
    <dbReference type="NCBI Taxonomy" id="2014920"/>
    <lineage>
        <taxon>Bacteria</taxon>
        <taxon>Bacillati</taxon>
        <taxon>Actinomycetota</taxon>
        <taxon>Actinomycetes</taxon>
        <taxon>Kitasatosporales</taxon>
        <taxon>Streptomycetaceae</taxon>
        <taxon>Streptomyces</taxon>
    </lineage>
</organism>
<feature type="region of interest" description="Disordered" evidence="1">
    <location>
        <begin position="56"/>
        <end position="84"/>
    </location>
</feature>
<reference evidence="2" key="2">
    <citation type="submission" date="2020-09" db="EMBL/GenBank/DDBJ databases">
        <authorList>
            <person name="Sun Q."/>
            <person name="Zhou Y."/>
        </authorList>
    </citation>
    <scope>NUCLEOTIDE SEQUENCE</scope>
    <source>
        <strain evidence="2">CGMCC 4.7403</strain>
    </source>
</reference>
<keyword evidence="3" id="KW-1185">Reference proteome</keyword>
<dbReference type="InterPro" id="IPR023606">
    <property type="entry name" value="CoA-Trfase_III_dom_1_sf"/>
</dbReference>